<name>A0A1V6PJP5_PENDC</name>
<evidence type="ECO:0000256" key="6">
    <source>
        <dbReference type="ARBA" id="ARBA00022801"/>
    </source>
</evidence>
<evidence type="ECO:0000256" key="11">
    <source>
        <dbReference type="SAM" id="SignalP"/>
    </source>
</evidence>
<accession>A0A1V6PJP5</accession>
<feature type="active site" description="Proton acceptor" evidence="9">
    <location>
        <position position="51"/>
    </location>
</feature>
<evidence type="ECO:0000256" key="1">
    <source>
        <dbReference type="ARBA" id="ARBA00000375"/>
    </source>
</evidence>
<dbReference type="GO" id="GO:0031222">
    <property type="term" value="P:arabinan catabolic process"/>
    <property type="evidence" value="ECO:0007669"/>
    <property type="project" value="UniProtKB-UniPathway"/>
</dbReference>
<comment type="caution">
    <text evidence="12">The sequence shown here is derived from an EMBL/GenBank/DDBJ whole genome shotgun (WGS) entry which is preliminary data.</text>
</comment>
<gene>
    <name evidence="12" type="ORF">PENDEC_c003G06691</name>
</gene>
<keyword evidence="13" id="KW-1185">Reference proteome</keyword>
<evidence type="ECO:0000256" key="9">
    <source>
        <dbReference type="PIRSR" id="PIRSR606710-1"/>
    </source>
</evidence>
<dbReference type="STRING" id="69771.A0A1V6PJP5"/>
<dbReference type="AlphaFoldDB" id="A0A1V6PJP5"/>
<dbReference type="InterPro" id="IPR016840">
    <property type="entry name" value="Glyco_hydro_43_endo_a_Ara-ase"/>
</dbReference>
<dbReference type="OMA" id="VYGSNHG"/>
<comment type="pathway">
    <text evidence="2 8">Glycan metabolism; L-arabinan degradation.</text>
</comment>
<comment type="catalytic activity">
    <reaction evidence="1 8">
        <text>Endohydrolysis of (1-&gt;5)-alpha-arabinofuranosidic linkages in (1-&gt;5)-arabinans.</text>
        <dbReference type="EC" id="3.2.1.99"/>
    </reaction>
</comment>
<dbReference type="SUPFAM" id="SSF75005">
    <property type="entry name" value="Arabinanase/levansucrase/invertase"/>
    <property type="match status" value="1"/>
</dbReference>
<feature type="signal peptide" evidence="11">
    <location>
        <begin position="1"/>
        <end position="19"/>
    </location>
</feature>
<dbReference type="UniPathway" id="UPA00667"/>
<keyword evidence="6 8" id="KW-0378">Hydrolase</keyword>
<comment type="similarity">
    <text evidence="3 8">Belongs to the glycosyl hydrolase 43 family.</text>
</comment>
<evidence type="ECO:0000256" key="3">
    <source>
        <dbReference type="ARBA" id="ARBA00009865"/>
    </source>
</evidence>
<dbReference type="InterPro" id="IPR023296">
    <property type="entry name" value="Glyco_hydro_beta-prop_sf"/>
</dbReference>
<feature type="chain" id="PRO_5012190000" description="Arabinan endo-1,5-alpha-L-arabinosidase" evidence="11">
    <location>
        <begin position="20"/>
        <end position="383"/>
    </location>
</feature>
<feature type="active site" description="Proton donor" evidence="9">
    <location>
        <position position="229"/>
    </location>
</feature>
<dbReference type="PIRSF" id="PIRSF026534">
    <property type="entry name" value="Endo_alpha-L-arabinosidase"/>
    <property type="match status" value="1"/>
</dbReference>
<dbReference type="InterPro" id="IPR006710">
    <property type="entry name" value="Glyco_hydro_43"/>
</dbReference>
<dbReference type="Proteomes" id="UP000191522">
    <property type="component" value="Unassembled WGS sequence"/>
</dbReference>
<keyword evidence="5 11" id="KW-0732">Signal</keyword>
<dbReference type="Gene3D" id="2.115.10.20">
    <property type="entry name" value="Glycosyl hydrolase domain, family 43"/>
    <property type="match status" value="1"/>
</dbReference>
<evidence type="ECO:0000256" key="10">
    <source>
        <dbReference type="PIRSR" id="PIRSR606710-2"/>
    </source>
</evidence>
<dbReference type="InterPro" id="IPR050727">
    <property type="entry name" value="GH43_arabinanases"/>
</dbReference>
<evidence type="ECO:0000256" key="2">
    <source>
        <dbReference type="ARBA" id="ARBA00004834"/>
    </source>
</evidence>
<evidence type="ECO:0000256" key="4">
    <source>
        <dbReference type="ARBA" id="ARBA00012586"/>
    </source>
</evidence>
<keyword evidence="7 8" id="KW-0326">Glycosidase</keyword>
<evidence type="ECO:0000256" key="8">
    <source>
        <dbReference type="PIRNR" id="PIRNR026534"/>
    </source>
</evidence>
<reference evidence="13" key="1">
    <citation type="journal article" date="2017" name="Nat. Microbiol.">
        <title>Global analysis of biosynthetic gene clusters reveals vast potential of secondary metabolite production in Penicillium species.</title>
        <authorList>
            <person name="Nielsen J.C."/>
            <person name="Grijseels S."/>
            <person name="Prigent S."/>
            <person name="Ji B."/>
            <person name="Dainat J."/>
            <person name="Nielsen K.F."/>
            <person name="Frisvad J.C."/>
            <person name="Workman M."/>
            <person name="Nielsen J."/>
        </authorList>
    </citation>
    <scope>NUCLEOTIDE SEQUENCE [LARGE SCALE GENOMIC DNA]</scope>
    <source>
        <strain evidence="13">IBT 11843</strain>
    </source>
</reference>
<dbReference type="EC" id="3.2.1.99" evidence="4 8"/>
<sequence>MYPSRSLLLMIALISLVGAIPAIPASHSLSRVFQTTDKLPLANPGNLAAHDPNILQYNDSYYLFKGAPHLPIFKATNMTGPWTKIGTVLDGDSVIHTGNRSRPWAPTTIERDGTFYCYYTVSTHGSRKSAIGVATTTTLDGSPWTDHGAIIRTGDGPDSHVWPFTITNAIDASFITDNSTGKSYLIYGSFWHDIWQIPLSDDLLSIENPKNPDAVQLTFVPHEKVRPQEGSWMSYRDGYYYVWFSHGQCCHFDEHFPARGKEYSIRVGRSRNVRGPFVDKDNQMLLDGGGTIVYASNHGEVYAPGGLGVLPGNGSTPDILYYHYLNTSVGFTDSDAHLGWNILNYTDGWPLVVDGTLSSGAMEYLPNSFYLTMLMFSWLYIWS</sequence>
<dbReference type="CDD" id="cd18831">
    <property type="entry name" value="GH43_AnAbnA-like"/>
    <property type="match status" value="1"/>
</dbReference>
<evidence type="ECO:0000256" key="5">
    <source>
        <dbReference type="ARBA" id="ARBA00022729"/>
    </source>
</evidence>
<feature type="site" description="Important for catalytic activity, responsible for pKa modulation of the active site Glu and correct orientation of both the proton donor and substrate" evidence="10">
    <location>
        <position position="171"/>
    </location>
</feature>
<dbReference type="GO" id="GO:0046558">
    <property type="term" value="F:arabinan endo-1,5-alpha-L-arabinosidase activity"/>
    <property type="evidence" value="ECO:0007669"/>
    <property type="project" value="UniProtKB-EC"/>
</dbReference>
<protein>
    <recommendedName>
        <fullName evidence="4 8">Arabinan endo-1,5-alpha-L-arabinosidase</fullName>
        <ecNumber evidence="4 8">3.2.1.99</ecNumber>
    </recommendedName>
</protein>
<dbReference type="EMBL" id="MDYL01000003">
    <property type="protein sequence ID" value="OQD77255.1"/>
    <property type="molecule type" value="Genomic_DNA"/>
</dbReference>
<dbReference type="PANTHER" id="PTHR43301:SF5">
    <property type="entry name" value="ARABINAN ENDO-1,5-ALPHA-L-ARABINOSIDASE D-RELATED"/>
    <property type="match status" value="1"/>
</dbReference>
<dbReference type="Pfam" id="PF04616">
    <property type="entry name" value="Glyco_hydro_43"/>
    <property type="match status" value="1"/>
</dbReference>
<evidence type="ECO:0000313" key="13">
    <source>
        <dbReference type="Proteomes" id="UP000191522"/>
    </source>
</evidence>
<evidence type="ECO:0000256" key="7">
    <source>
        <dbReference type="ARBA" id="ARBA00023295"/>
    </source>
</evidence>
<dbReference type="PANTHER" id="PTHR43301">
    <property type="entry name" value="ARABINAN ENDO-1,5-ALPHA-L-ARABINOSIDASE"/>
    <property type="match status" value="1"/>
</dbReference>
<dbReference type="OrthoDB" id="195678at2759"/>
<proteinExistence type="inferred from homology"/>
<evidence type="ECO:0000313" key="12">
    <source>
        <dbReference type="EMBL" id="OQD77255.1"/>
    </source>
</evidence>
<organism evidence="12 13">
    <name type="scientific">Penicillium decumbens</name>
    <dbReference type="NCBI Taxonomy" id="69771"/>
    <lineage>
        <taxon>Eukaryota</taxon>
        <taxon>Fungi</taxon>
        <taxon>Dikarya</taxon>
        <taxon>Ascomycota</taxon>
        <taxon>Pezizomycotina</taxon>
        <taxon>Eurotiomycetes</taxon>
        <taxon>Eurotiomycetidae</taxon>
        <taxon>Eurotiales</taxon>
        <taxon>Aspergillaceae</taxon>
        <taxon>Penicillium</taxon>
    </lineage>
</organism>